<dbReference type="InterPro" id="IPR012341">
    <property type="entry name" value="6hp_glycosidase-like_sf"/>
</dbReference>
<gene>
    <name evidence="4" type="ORF">ESZ91_05220</name>
</gene>
<evidence type="ECO:0000313" key="5">
    <source>
        <dbReference type="Proteomes" id="UP000291269"/>
    </source>
</evidence>
<feature type="domain" description="Alpha-L-rhamnosidase C-terminal" evidence="3">
    <location>
        <begin position="871"/>
        <end position="929"/>
    </location>
</feature>
<proteinExistence type="predicted"/>
<evidence type="ECO:0000313" key="4">
    <source>
        <dbReference type="EMBL" id="RXZ61791.1"/>
    </source>
</evidence>
<dbReference type="InterPro" id="IPR035398">
    <property type="entry name" value="Bac_rhamnosid_C"/>
</dbReference>
<dbReference type="AlphaFoldDB" id="A0A4Q2KF49"/>
<dbReference type="EMBL" id="SDOZ01000002">
    <property type="protein sequence ID" value="RXZ61791.1"/>
    <property type="molecule type" value="Genomic_DNA"/>
</dbReference>
<protein>
    <submittedName>
        <fullName evidence="4">Uncharacterized protein</fullName>
    </submittedName>
</protein>
<dbReference type="Pfam" id="PF05592">
    <property type="entry name" value="Bac_rhamnosid"/>
    <property type="match status" value="1"/>
</dbReference>
<feature type="domain" description="Alpha-L-rhamnosidase concanavalin-like" evidence="1">
    <location>
        <begin position="433"/>
        <end position="509"/>
    </location>
</feature>
<evidence type="ECO:0000259" key="2">
    <source>
        <dbReference type="Pfam" id="PF17389"/>
    </source>
</evidence>
<dbReference type="Pfam" id="PF17389">
    <property type="entry name" value="Bac_rhamnosid6H"/>
    <property type="match status" value="1"/>
</dbReference>
<comment type="caution">
    <text evidence="4">The sequence shown here is derived from an EMBL/GenBank/DDBJ whole genome shotgun (WGS) entry which is preliminary data.</text>
</comment>
<dbReference type="Gene3D" id="2.60.420.10">
    <property type="entry name" value="Maltose phosphorylase, domain 3"/>
    <property type="match status" value="1"/>
</dbReference>
<accession>A0A4Q2KF49</accession>
<evidence type="ECO:0000259" key="3">
    <source>
        <dbReference type="Pfam" id="PF17390"/>
    </source>
</evidence>
<dbReference type="GO" id="GO:0005975">
    <property type="term" value="P:carbohydrate metabolic process"/>
    <property type="evidence" value="ECO:0007669"/>
    <property type="project" value="InterPro"/>
</dbReference>
<sequence length="930" mass="106104">MKRSAAFLADAAIVCGGIMQKTDAKWIWNANTDFNAHQYAVFRKEFTIKGRSAALHITADSRYQLYLNGEYLGFGPLRAYPDHYKKDVYELGGLLKKGKNVLSVLVEHFGCDTFQYLKRDGGLLAWLESEGETVWVSDRSWKADAAREYAANVPRISCQQGYEERVDARAYCGWKEIVCRKKMPSALELRPYDDGLHKELQERDIPFLTRTPVYPARLVETERIVGKNAQVCLDYRKILPRDGFDCTPWKISAGLLFRVRARKAHVAEIRYREWYHEEMLVNGAPADNGKFSFRRGENWIFLREEGTRHSSVVGFSLSGEGGLAVENAYLVGPFAPDENMTGDFAHYKTVAGESIGTAEKESIFQNAARGCLDKIPERFLVDLTSDLIPENVFLQCYREPAEPCFGVQERQYLSERLTAGNSAALQTGGEEIRLLFDFGTELVGFLCLDITAEAGAVFDFHNFEFIQPDGRKNFAEGMNNTCRYTAKAGRQTFRFAVRRGLRYCYVTVRGCESAVFHKLYVERCSYPQTGRGDFLCSDWKLNRIYEVGKNTLVNCAEDTFTDCPTYEQVHWVGDMRNEALVHFMMNGDKALWLRCLKQVGESLEYSDITLSQVPSGWFNVLPCWTFLWMRSICEYYRYTGDRKGAKELVPFLRKNFEGIRKHVNGDELFQMFAWNMFDWAAMDTPCDGAVTHLNCFAVLALSETAAFLQEFGEPCAAQCRTLADSINAAINRLLWDENRRAYVDCLRYRDGKRVLSEVFSQQTQTIAFMSGAAQGERKERCRLLMEAPEEGVVRAGSPFFEFFYLEAMMRRGDDAAFIGDLLRSWGKMIDTGCDTFWEMWTYAAPDGRLTRSHCHGWSAAPVYFLSEYVLGVTPVEAGYKKVRIRPHACGLEWCRGAVPTPYGDIHVRWEMVSGEMRLTCSVPEGVEIEY</sequence>
<evidence type="ECO:0000259" key="1">
    <source>
        <dbReference type="Pfam" id="PF05592"/>
    </source>
</evidence>
<feature type="domain" description="Alpha-L-rhamnosidase six-hairpin glycosidase" evidence="2">
    <location>
        <begin position="532"/>
        <end position="869"/>
    </location>
</feature>
<dbReference type="SUPFAM" id="SSF48208">
    <property type="entry name" value="Six-hairpin glycosidases"/>
    <property type="match status" value="1"/>
</dbReference>
<dbReference type="Gene3D" id="2.60.120.260">
    <property type="entry name" value="Galactose-binding domain-like"/>
    <property type="match status" value="3"/>
</dbReference>
<keyword evidence="5" id="KW-1185">Reference proteome</keyword>
<dbReference type="InterPro" id="IPR008928">
    <property type="entry name" value="6-hairpin_glycosidase_sf"/>
</dbReference>
<dbReference type="InterPro" id="IPR035396">
    <property type="entry name" value="Bac_rhamnosid6H"/>
</dbReference>
<dbReference type="PANTHER" id="PTHR34987">
    <property type="entry name" value="C, PUTATIVE (AFU_ORTHOLOGUE AFUA_3G02880)-RELATED"/>
    <property type="match status" value="1"/>
</dbReference>
<reference evidence="4 5" key="1">
    <citation type="journal article" date="2019" name="Gut">
        <title>Antibiotics-induced monodominance of a novel gut bacterial order.</title>
        <authorList>
            <person name="Hildebrand F."/>
            <person name="Moitinho-Silva L."/>
            <person name="Blasche S."/>
            <person name="Jahn M.T."/>
            <person name="Gossmann T.I."/>
            <person name="Heuerta-Cepas J."/>
            <person name="Hercog R."/>
            <person name="Luetge M."/>
            <person name="Bahram M."/>
            <person name="Pryszlak A."/>
            <person name="Alves R.J."/>
            <person name="Waszak S.M."/>
            <person name="Zhu A."/>
            <person name="Ye L."/>
            <person name="Costea P.I."/>
            <person name="Aalvink S."/>
            <person name="Belzer C."/>
            <person name="Forslund S.K."/>
            <person name="Sunagawa S."/>
            <person name="Hentschel U."/>
            <person name="Merten C."/>
            <person name="Patil K.R."/>
            <person name="Benes V."/>
            <person name="Bork P."/>
        </authorList>
    </citation>
    <scope>NUCLEOTIDE SEQUENCE [LARGE SCALE GENOMIC DNA]</scope>
    <source>
        <strain evidence="4 5">HDS1380</strain>
    </source>
</reference>
<organism evidence="4 5">
    <name type="scientific">Candidatus Borkfalkia ceftriaxoniphila</name>
    <dbReference type="NCBI Taxonomy" id="2508949"/>
    <lineage>
        <taxon>Bacteria</taxon>
        <taxon>Bacillati</taxon>
        <taxon>Bacillota</taxon>
        <taxon>Clostridia</taxon>
        <taxon>Christensenellales</taxon>
        <taxon>Christensenellaceae</taxon>
        <taxon>Candidatus Borkfalkia</taxon>
    </lineage>
</organism>
<name>A0A4Q2KF49_9FIRM</name>
<dbReference type="Pfam" id="PF17390">
    <property type="entry name" value="Bac_rhamnosid_C"/>
    <property type="match status" value="1"/>
</dbReference>
<dbReference type="Gene3D" id="1.50.10.10">
    <property type="match status" value="1"/>
</dbReference>
<dbReference type="Proteomes" id="UP000291269">
    <property type="component" value="Unassembled WGS sequence"/>
</dbReference>
<dbReference type="PANTHER" id="PTHR34987:SF2">
    <property type="entry name" value="B, PUTATIVE (AFU_ORTHOLOGUE AFUA_7G05040)-RELATED"/>
    <property type="match status" value="1"/>
</dbReference>
<dbReference type="OrthoDB" id="9815108at2"/>
<dbReference type="InterPro" id="IPR008979">
    <property type="entry name" value="Galactose-bd-like_sf"/>
</dbReference>
<dbReference type="InterPro" id="IPR008902">
    <property type="entry name" value="Rhamnosid_concanavalin"/>
</dbReference>
<dbReference type="SUPFAM" id="SSF49785">
    <property type="entry name" value="Galactose-binding domain-like"/>
    <property type="match status" value="1"/>
</dbReference>